<dbReference type="STRING" id="426701.SAMN04488098_10933"/>
<evidence type="ECO:0000256" key="5">
    <source>
        <dbReference type="ARBA" id="ARBA00022840"/>
    </source>
</evidence>
<evidence type="ECO:0000256" key="3">
    <source>
        <dbReference type="ARBA" id="ARBA00022741"/>
    </source>
</evidence>
<proteinExistence type="inferred from homology"/>
<evidence type="ECO:0000313" key="7">
    <source>
        <dbReference type="EMBL" id="SDK94404.1"/>
    </source>
</evidence>
<dbReference type="GO" id="GO:0016301">
    <property type="term" value="F:kinase activity"/>
    <property type="evidence" value="ECO:0007669"/>
    <property type="project" value="UniProtKB-KW"/>
</dbReference>
<dbReference type="InterPro" id="IPR011611">
    <property type="entry name" value="PfkB_dom"/>
</dbReference>
<dbReference type="CDD" id="cd01166">
    <property type="entry name" value="KdgK"/>
    <property type="match status" value="1"/>
</dbReference>
<dbReference type="InterPro" id="IPR029056">
    <property type="entry name" value="Ribokinase-like"/>
</dbReference>
<protein>
    <submittedName>
        <fullName evidence="7">2-keto-3-deoxygluconate kinase</fullName>
    </submittedName>
</protein>
<evidence type="ECO:0000256" key="1">
    <source>
        <dbReference type="ARBA" id="ARBA00010688"/>
    </source>
</evidence>
<accession>A0A1G9G187</accession>
<dbReference type="InterPro" id="IPR002173">
    <property type="entry name" value="Carboh/pur_kinase_PfkB_CS"/>
</dbReference>
<organism evidence="7 8">
    <name type="scientific">Alkalibacterium thalassium</name>
    <dbReference type="NCBI Taxonomy" id="426701"/>
    <lineage>
        <taxon>Bacteria</taxon>
        <taxon>Bacillati</taxon>
        <taxon>Bacillota</taxon>
        <taxon>Bacilli</taxon>
        <taxon>Lactobacillales</taxon>
        <taxon>Carnobacteriaceae</taxon>
        <taxon>Alkalibacterium</taxon>
    </lineage>
</organism>
<gene>
    <name evidence="7" type="ORF">SAMN04488098_10933</name>
</gene>
<keyword evidence="4 7" id="KW-0418">Kinase</keyword>
<keyword evidence="5" id="KW-0067">ATP-binding</keyword>
<dbReference type="Pfam" id="PF00294">
    <property type="entry name" value="PfkB"/>
    <property type="match status" value="1"/>
</dbReference>
<sequence length="313" mass="33832">MPDVILIGEPMGLFTAQEYGELKDVTLFKRSLAGAEINVGIGLSRLDYKVEYVTKLGKDPIGAYIEEAIEKEKIGTSYIFHSPKHNTGLMMKNKVQEGDPSTAYYRNNSAFTTLSEADVNRIDFSDVKLLHITGIPPAVSGTVREAIVYLMKKAKSAGTFISFDPNLRPALWSSEDEMVTVLNNLAGLSDLVLPGVSEGKTLFGTDDVEAIARFYIDKGAQVVITKNGADGAFVTEKGKDTINVPGFKVQKVVDTVGAGDGFAVGVLHGYLNGLTWPEAALRANAIGSLQVQNEGDNEGLPSLEELTTYIENY</sequence>
<dbReference type="InterPro" id="IPR050306">
    <property type="entry name" value="PfkB_Carbo_kinase"/>
</dbReference>
<dbReference type="PANTHER" id="PTHR43085">
    <property type="entry name" value="HEXOKINASE FAMILY MEMBER"/>
    <property type="match status" value="1"/>
</dbReference>
<reference evidence="8" key="1">
    <citation type="submission" date="2016-10" db="EMBL/GenBank/DDBJ databases">
        <authorList>
            <person name="Varghese N."/>
            <person name="Submissions S."/>
        </authorList>
    </citation>
    <scope>NUCLEOTIDE SEQUENCE [LARGE SCALE GENOMIC DNA]</scope>
    <source>
        <strain evidence="8">DSM 19181</strain>
    </source>
</reference>
<name>A0A1G9G187_9LACT</name>
<dbReference type="OrthoDB" id="9813569at2"/>
<dbReference type="AlphaFoldDB" id="A0A1G9G187"/>
<evidence type="ECO:0000313" key="8">
    <source>
        <dbReference type="Proteomes" id="UP000199433"/>
    </source>
</evidence>
<keyword evidence="2" id="KW-0808">Transferase</keyword>
<evidence type="ECO:0000256" key="4">
    <source>
        <dbReference type="ARBA" id="ARBA00022777"/>
    </source>
</evidence>
<dbReference type="EMBL" id="FNFK01000093">
    <property type="protein sequence ID" value="SDK94404.1"/>
    <property type="molecule type" value="Genomic_DNA"/>
</dbReference>
<keyword evidence="8" id="KW-1185">Reference proteome</keyword>
<evidence type="ECO:0000259" key="6">
    <source>
        <dbReference type="Pfam" id="PF00294"/>
    </source>
</evidence>
<evidence type="ECO:0000256" key="2">
    <source>
        <dbReference type="ARBA" id="ARBA00022679"/>
    </source>
</evidence>
<comment type="similarity">
    <text evidence="1">Belongs to the carbohydrate kinase PfkB family.</text>
</comment>
<dbReference type="Proteomes" id="UP000199433">
    <property type="component" value="Unassembled WGS sequence"/>
</dbReference>
<dbReference type="PROSITE" id="PS00584">
    <property type="entry name" value="PFKB_KINASES_2"/>
    <property type="match status" value="1"/>
</dbReference>
<dbReference type="Gene3D" id="3.40.1190.20">
    <property type="match status" value="1"/>
</dbReference>
<keyword evidence="3" id="KW-0547">Nucleotide-binding</keyword>
<dbReference type="GO" id="GO:0005524">
    <property type="term" value="F:ATP binding"/>
    <property type="evidence" value="ECO:0007669"/>
    <property type="project" value="UniProtKB-KW"/>
</dbReference>
<dbReference type="RefSeq" id="WP_091268966.1">
    <property type="nucleotide sequence ID" value="NZ_FNFK01000093.1"/>
</dbReference>
<feature type="domain" description="Carbohydrate kinase PfkB" evidence="6">
    <location>
        <begin position="2"/>
        <end position="301"/>
    </location>
</feature>
<dbReference type="SUPFAM" id="SSF53613">
    <property type="entry name" value="Ribokinase-like"/>
    <property type="match status" value="1"/>
</dbReference>
<dbReference type="PANTHER" id="PTHR43085:SF1">
    <property type="entry name" value="PSEUDOURIDINE KINASE-RELATED"/>
    <property type="match status" value="1"/>
</dbReference>